<evidence type="ECO:0000259" key="2">
    <source>
        <dbReference type="Pfam" id="PF12706"/>
    </source>
</evidence>
<dbReference type="VEuPathDB" id="FungiDB:CHGG_05170"/>
<dbReference type="RefSeq" id="XP_001224384.1">
    <property type="nucleotide sequence ID" value="XM_001224383.1"/>
</dbReference>
<organism evidence="3 4">
    <name type="scientific">Chaetomium globosum (strain ATCC 6205 / CBS 148.51 / DSM 1962 / NBRC 6347 / NRRL 1970)</name>
    <name type="common">Soil fungus</name>
    <dbReference type="NCBI Taxonomy" id="306901"/>
    <lineage>
        <taxon>Eukaryota</taxon>
        <taxon>Fungi</taxon>
        <taxon>Dikarya</taxon>
        <taxon>Ascomycota</taxon>
        <taxon>Pezizomycotina</taxon>
        <taxon>Sordariomycetes</taxon>
        <taxon>Sordariomycetidae</taxon>
        <taxon>Sordariales</taxon>
        <taxon>Chaetomiaceae</taxon>
        <taxon>Chaetomium</taxon>
    </lineage>
</organism>
<dbReference type="Gene3D" id="3.60.15.10">
    <property type="entry name" value="Ribonuclease Z/Hydroxyacylglutathione hydrolase-like"/>
    <property type="match status" value="1"/>
</dbReference>
<evidence type="ECO:0000313" key="4">
    <source>
        <dbReference type="Proteomes" id="UP000001056"/>
    </source>
</evidence>
<dbReference type="InterPro" id="IPR050114">
    <property type="entry name" value="UPF0173_UPF0282_UlaG_hydrolase"/>
</dbReference>
<dbReference type="OMA" id="DCILLSH"/>
<dbReference type="OrthoDB" id="332863at2759"/>
<evidence type="ECO:0000256" key="1">
    <source>
        <dbReference type="SAM" id="MobiDB-lite"/>
    </source>
</evidence>
<proteinExistence type="predicted"/>
<dbReference type="PANTHER" id="PTHR43546">
    <property type="entry name" value="UPF0173 METAL-DEPENDENT HYDROLASE MJ1163-RELATED"/>
    <property type="match status" value="1"/>
</dbReference>
<name>Q2GZ76_CHAGB</name>
<dbReference type="GeneID" id="4392608"/>
<dbReference type="InParanoid" id="Q2GZ76"/>
<dbReference type="AlphaFoldDB" id="Q2GZ76"/>
<gene>
    <name evidence="3" type="ORF">CHGG_05170</name>
</gene>
<protein>
    <recommendedName>
        <fullName evidence="2">Metallo-beta-lactamase domain-containing protein</fullName>
    </recommendedName>
</protein>
<dbReference type="HOGENOM" id="CLU_051050_0_1_1"/>
<accession>Q2GZ76</accession>
<evidence type="ECO:0000313" key="3">
    <source>
        <dbReference type="EMBL" id="EAQ88551.1"/>
    </source>
</evidence>
<dbReference type="Pfam" id="PF12706">
    <property type="entry name" value="Lactamase_B_2"/>
    <property type="match status" value="1"/>
</dbReference>
<feature type="region of interest" description="Disordered" evidence="1">
    <location>
        <begin position="27"/>
        <end position="64"/>
    </location>
</feature>
<dbReference type="EMBL" id="CH408032">
    <property type="protein sequence ID" value="EAQ88551.1"/>
    <property type="molecule type" value="Genomic_DNA"/>
</dbReference>
<sequence>MNSPKPLRQTTQPPLVLNPLKRVPLLQTSTHHPSPEPTLPITHSKHHPQHPQHHPPNTTSDPASASIYFIGTATTLISHPPLRLLTDPNFLHSGSHIHLGPGVHATRLTDPAVPDLASLPPVDALLVSHYHEDHFDREVQRVLGRDVPIVTTRHAKGCLEREGVEGGAFRAVVGVGEWEGVFMPVAEEVSSIDGRVAAVRVTGLPGKHVPPGVVGVANEWLGAVPPTNGWLVELGWTRGEERTEERFETGYRVYISGDTLMVDELKEIPERLRGEKIDLMLVHLGGTTIPGPKMPLLMVTMDGEQGVQLMQLIHPDVTVPIHFDDYDVFCSPLDDFKKEVDAAGLGDKVVYLNRGDEYRFAVRRGEE</sequence>
<dbReference type="eggNOG" id="ENOG502RW27">
    <property type="taxonomic scope" value="Eukaryota"/>
</dbReference>
<feature type="compositionally biased region" description="Basic residues" evidence="1">
    <location>
        <begin position="43"/>
        <end position="53"/>
    </location>
</feature>
<feature type="domain" description="Metallo-beta-lactamase" evidence="2">
    <location>
        <begin position="103"/>
        <end position="323"/>
    </location>
</feature>
<dbReference type="PANTHER" id="PTHR43546:SF7">
    <property type="entry name" value="METALLO-BETA-LACTAMASE DOMAIN-CONTAINING PROTEIN"/>
    <property type="match status" value="1"/>
</dbReference>
<dbReference type="SUPFAM" id="SSF56281">
    <property type="entry name" value="Metallo-hydrolase/oxidoreductase"/>
    <property type="match status" value="1"/>
</dbReference>
<dbReference type="Proteomes" id="UP000001056">
    <property type="component" value="Unassembled WGS sequence"/>
</dbReference>
<dbReference type="InterPro" id="IPR001279">
    <property type="entry name" value="Metallo-B-lactamas"/>
</dbReference>
<dbReference type="InterPro" id="IPR036866">
    <property type="entry name" value="RibonucZ/Hydroxyglut_hydro"/>
</dbReference>
<keyword evidence="4" id="KW-1185">Reference proteome</keyword>
<reference evidence="4" key="1">
    <citation type="journal article" date="2015" name="Genome Announc.">
        <title>Draft genome sequence of the cellulolytic fungus Chaetomium globosum.</title>
        <authorList>
            <person name="Cuomo C.A."/>
            <person name="Untereiner W.A."/>
            <person name="Ma L.-J."/>
            <person name="Grabherr M."/>
            <person name="Birren B.W."/>
        </authorList>
    </citation>
    <scope>NUCLEOTIDE SEQUENCE [LARGE SCALE GENOMIC DNA]</scope>
    <source>
        <strain evidence="4">ATCC 6205 / CBS 148.51 / DSM 1962 / NBRC 6347 / NRRL 1970</strain>
    </source>
</reference>